<comment type="activity regulation">
    <text evidence="10">Na(+) is not transported, but it plays an essential structural role and its presence is essential for fluoride channel function.</text>
</comment>
<dbReference type="PANTHER" id="PTHR28259:SF1">
    <property type="entry name" value="FLUORIDE EXPORT PROTEIN 1-RELATED"/>
    <property type="match status" value="1"/>
</dbReference>
<dbReference type="AlphaFoldDB" id="A0A4S4FX38"/>
<accession>A0A4S4FX38</accession>
<dbReference type="GO" id="GO:0005886">
    <property type="term" value="C:plasma membrane"/>
    <property type="evidence" value="ECO:0007669"/>
    <property type="project" value="UniProtKB-SubCell"/>
</dbReference>
<evidence type="ECO:0000256" key="3">
    <source>
        <dbReference type="ARBA" id="ARBA00022692"/>
    </source>
</evidence>
<keyword evidence="6 10" id="KW-0407">Ion channel</keyword>
<dbReference type="GO" id="GO:0046872">
    <property type="term" value="F:metal ion binding"/>
    <property type="evidence" value="ECO:0007669"/>
    <property type="project" value="UniProtKB-KW"/>
</dbReference>
<comment type="function">
    <text evidence="9 10">Fluoride-specific ion channel. Important for reducing fluoride concentration in the cell, thus reducing its toxicity.</text>
</comment>
<dbReference type="EMBL" id="SSSN01000005">
    <property type="protein sequence ID" value="THG34216.1"/>
    <property type="molecule type" value="Genomic_DNA"/>
</dbReference>
<feature type="transmembrane region" description="Helical" evidence="10">
    <location>
        <begin position="97"/>
        <end position="121"/>
    </location>
</feature>
<keyword evidence="12" id="KW-1185">Reference proteome</keyword>
<feature type="binding site" evidence="10">
    <location>
        <position position="78"/>
    </location>
    <ligand>
        <name>Na(+)</name>
        <dbReference type="ChEBI" id="CHEBI:29101"/>
        <note>structural</note>
    </ligand>
</feature>
<sequence>MSALVVAAAIVGGSAGAVIRFLVSHRLPVVRGHLPRGVLIVNVLGSAIGGALLGLVERTAVSSEWQYIVVSGVCGGLTTFSTWTVETIELVDGGRWRAAVLNVLVSLVLGFGVALGAYLLCR</sequence>
<evidence type="ECO:0000256" key="8">
    <source>
        <dbReference type="ARBA" id="ARBA00035585"/>
    </source>
</evidence>
<keyword evidence="10" id="KW-0479">Metal-binding</keyword>
<dbReference type="NCBIfam" id="TIGR00494">
    <property type="entry name" value="crcB"/>
    <property type="match status" value="1"/>
</dbReference>
<dbReference type="InterPro" id="IPR003691">
    <property type="entry name" value="FluC"/>
</dbReference>
<keyword evidence="3 10" id="KW-0812">Transmembrane</keyword>
<evidence type="ECO:0000256" key="7">
    <source>
        <dbReference type="ARBA" id="ARBA00035120"/>
    </source>
</evidence>
<dbReference type="Pfam" id="PF02537">
    <property type="entry name" value="CRCB"/>
    <property type="match status" value="1"/>
</dbReference>
<name>A0A4S4FX38_9MICO</name>
<evidence type="ECO:0000313" key="11">
    <source>
        <dbReference type="EMBL" id="THG34216.1"/>
    </source>
</evidence>
<keyword evidence="5 10" id="KW-0472">Membrane</keyword>
<protein>
    <recommendedName>
        <fullName evidence="10">Fluoride-specific ion channel FluC</fullName>
    </recommendedName>
</protein>
<keyword evidence="10" id="KW-0915">Sodium</keyword>
<comment type="subcellular location">
    <subcellularLocation>
        <location evidence="1 10">Cell membrane</location>
        <topology evidence="1 10">Multi-pass membrane protein</topology>
    </subcellularLocation>
</comment>
<keyword evidence="2 10" id="KW-1003">Cell membrane</keyword>
<dbReference type="PANTHER" id="PTHR28259">
    <property type="entry name" value="FLUORIDE EXPORT PROTEIN 1-RELATED"/>
    <property type="match status" value="1"/>
</dbReference>
<evidence type="ECO:0000256" key="9">
    <source>
        <dbReference type="ARBA" id="ARBA00049940"/>
    </source>
</evidence>
<dbReference type="OrthoDB" id="5148600at2"/>
<evidence type="ECO:0000256" key="1">
    <source>
        <dbReference type="ARBA" id="ARBA00004651"/>
    </source>
</evidence>
<evidence type="ECO:0000256" key="6">
    <source>
        <dbReference type="ARBA" id="ARBA00023303"/>
    </source>
</evidence>
<reference evidence="11 12" key="1">
    <citation type="submission" date="2019-04" db="EMBL/GenBank/DDBJ databases">
        <authorList>
            <person name="Jiang L."/>
        </authorList>
    </citation>
    <scope>NUCLEOTIDE SEQUENCE [LARGE SCALE GENOMIC DNA]</scope>
    <source>
        <strain evidence="11 12">YIM 131861</strain>
    </source>
</reference>
<proteinExistence type="inferred from homology"/>
<keyword evidence="10" id="KW-0406">Ion transport</keyword>
<feature type="transmembrane region" description="Helical" evidence="10">
    <location>
        <begin position="33"/>
        <end position="55"/>
    </location>
</feature>
<keyword evidence="4 10" id="KW-1133">Transmembrane helix</keyword>
<evidence type="ECO:0000256" key="10">
    <source>
        <dbReference type="HAMAP-Rule" id="MF_00454"/>
    </source>
</evidence>
<evidence type="ECO:0000256" key="5">
    <source>
        <dbReference type="ARBA" id="ARBA00023136"/>
    </source>
</evidence>
<dbReference type="RefSeq" id="WP_136424014.1">
    <property type="nucleotide sequence ID" value="NZ_OZ241748.1"/>
</dbReference>
<dbReference type="GO" id="GO:0062054">
    <property type="term" value="F:fluoride channel activity"/>
    <property type="evidence" value="ECO:0007669"/>
    <property type="project" value="UniProtKB-UniRule"/>
</dbReference>
<evidence type="ECO:0000256" key="2">
    <source>
        <dbReference type="ARBA" id="ARBA00022475"/>
    </source>
</evidence>
<evidence type="ECO:0000256" key="4">
    <source>
        <dbReference type="ARBA" id="ARBA00022989"/>
    </source>
</evidence>
<dbReference type="GO" id="GO:0140114">
    <property type="term" value="P:cellular detoxification of fluoride"/>
    <property type="evidence" value="ECO:0007669"/>
    <property type="project" value="UniProtKB-UniRule"/>
</dbReference>
<comment type="similarity">
    <text evidence="7 10">Belongs to the fluoride channel Fluc/FEX (TC 1.A.43) family.</text>
</comment>
<feature type="transmembrane region" description="Helical" evidence="10">
    <location>
        <begin position="67"/>
        <end position="85"/>
    </location>
</feature>
<comment type="caution">
    <text evidence="11">The sequence shown here is derived from an EMBL/GenBank/DDBJ whole genome shotgun (WGS) entry which is preliminary data.</text>
</comment>
<evidence type="ECO:0000313" key="12">
    <source>
        <dbReference type="Proteomes" id="UP000307380"/>
    </source>
</evidence>
<organism evidence="11 12">
    <name type="scientific">Orlajensenia flava</name>
    <dbReference type="NCBI Taxonomy" id="2565934"/>
    <lineage>
        <taxon>Bacteria</taxon>
        <taxon>Bacillati</taxon>
        <taxon>Actinomycetota</taxon>
        <taxon>Actinomycetes</taxon>
        <taxon>Micrococcales</taxon>
        <taxon>Microbacteriaceae</taxon>
        <taxon>Orlajensenia</taxon>
    </lineage>
</organism>
<dbReference type="Proteomes" id="UP000307380">
    <property type="component" value="Unassembled WGS sequence"/>
</dbReference>
<feature type="binding site" evidence="10">
    <location>
        <position position="75"/>
    </location>
    <ligand>
        <name>Na(+)</name>
        <dbReference type="ChEBI" id="CHEBI:29101"/>
        <note>structural</note>
    </ligand>
</feature>
<comment type="catalytic activity">
    <reaction evidence="8">
        <text>fluoride(in) = fluoride(out)</text>
        <dbReference type="Rhea" id="RHEA:76159"/>
        <dbReference type="ChEBI" id="CHEBI:17051"/>
    </reaction>
    <physiologicalReaction direction="left-to-right" evidence="8">
        <dbReference type="Rhea" id="RHEA:76160"/>
    </physiologicalReaction>
</comment>
<gene>
    <name evidence="10 11" type="primary">crcB</name>
    <name evidence="10" type="synonym">fluC</name>
    <name evidence="11" type="ORF">E6C70_07935</name>
</gene>
<keyword evidence="10" id="KW-0813">Transport</keyword>
<dbReference type="HAMAP" id="MF_00454">
    <property type="entry name" value="FluC"/>
    <property type="match status" value="1"/>
</dbReference>